<keyword evidence="1 2" id="KW-0238">DNA-binding</keyword>
<accession>A0A849L7D6</accession>
<dbReference type="InterPro" id="IPR050109">
    <property type="entry name" value="HTH-type_TetR-like_transc_reg"/>
</dbReference>
<dbReference type="GO" id="GO:0003677">
    <property type="term" value="F:DNA binding"/>
    <property type="evidence" value="ECO:0007669"/>
    <property type="project" value="UniProtKB-UniRule"/>
</dbReference>
<dbReference type="Pfam" id="PF17938">
    <property type="entry name" value="TetR_C_29"/>
    <property type="match status" value="1"/>
</dbReference>
<protein>
    <submittedName>
        <fullName evidence="4">TetR family transcriptional regulator</fullName>
    </submittedName>
</protein>
<keyword evidence="5" id="KW-1185">Reference proteome</keyword>
<evidence type="ECO:0000256" key="2">
    <source>
        <dbReference type="PROSITE-ProRule" id="PRU00335"/>
    </source>
</evidence>
<organism evidence="4 5">
    <name type="scientific">Halovulum dunhuangense</name>
    <dbReference type="NCBI Taxonomy" id="1505036"/>
    <lineage>
        <taxon>Bacteria</taxon>
        <taxon>Pseudomonadati</taxon>
        <taxon>Pseudomonadota</taxon>
        <taxon>Alphaproteobacteria</taxon>
        <taxon>Rhodobacterales</taxon>
        <taxon>Paracoccaceae</taxon>
        <taxon>Halovulum</taxon>
    </lineage>
</organism>
<name>A0A849L7D6_9RHOB</name>
<dbReference type="Proteomes" id="UP000572377">
    <property type="component" value="Unassembled WGS sequence"/>
</dbReference>
<dbReference type="PANTHER" id="PTHR30328">
    <property type="entry name" value="TRANSCRIPTIONAL REPRESSOR"/>
    <property type="match status" value="1"/>
</dbReference>
<reference evidence="4 5" key="1">
    <citation type="submission" date="2020-05" db="EMBL/GenBank/DDBJ databases">
        <title>Gimesia benthica sp. nov., a novel planctomycete isolated from a deep-sea water sample of the Northwest Indian Ocean.</title>
        <authorList>
            <person name="Wang J."/>
            <person name="Ruan C."/>
            <person name="Song L."/>
            <person name="Zhu Y."/>
            <person name="Li A."/>
            <person name="Zheng X."/>
            <person name="Wang L."/>
            <person name="Lu Z."/>
            <person name="Huang Y."/>
            <person name="Du W."/>
            <person name="Zhou Y."/>
            <person name="Huang L."/>
            <person name="Dai X."/>
        </authorList>
    </citation>
    <scope>NUCLEOTIDE SEQUENCE [LARGE SCALE GENOMIC DNA]</scope>
    <source>
        <strain evidence="4 5">YYQ-30</strain>
    </source>
</reference>
<comment type="caution">
    <text evidence="4">The sequence shown here is derived from an EMBL/GenBank/DDBJ whole genome shotgun (WGS) entry which is preliminary data.</text>
</comment>
<sequence length="220" mass="24708">MTESPGKKTPRRRDPERTKAQLMDAALREFADHGFHGARVDRITTAVGCNPRLLYHYYGSKEKLYIAALEQVFADIRAQENALALDRLEPLVALKRLVEFTFDFFETNPLFVKIARNENLLEGRFIEQTGAIRNSSQPILTAIAGIMDRGVAQGAFRRRHDPLQLYITIVALSAFHLNNGHTLSVIFDTDIRTADWRRARRAHAVALVLDAVAAGDSPTP</sequence>
<dbReference type="SUPFAM" id="SSF48498">
    <property type="entry name" value="Tetracyclin repressor-like, C-terminal domain"/>
    <property type="match status" value="1"/>
</dbReference>
<dbReference type="PROSITE" id="PS50977">
    <property type="entry name" value="HTH_TETR_2"/>
    <property type="match status" value="1"/>
</dbReference>
<evidence type="ECO:0000313" key="5">
    <source>
        <dbReference type="Proteomes" id="UP000572377"/>
    </source>
</evidence>
<gene>
    <name evidence="4" type="ORF">HMH01_16155</name>
</gene>
<dbReference type="InterPro" id="IPR036271">
    <property type="entry name" value="Tet_transcr_reg_TetR-rel_C_sf"/>
</dbReference>
<feature type="DNA-binding region" description="H-T-H motif" evidence="2">
    <location>
        <begin position="39"/>
        <end position="58"/>
    </location>
</feature>
<dbReference type="InterPro" id="IPR001647">
    <property type="entry name" value="HTH_TetR"/>
</dbReference>
<evidence type="ECO:0000256" key="1">
    <source>
        <dbReference type="ARBA" id="ARBA00023125"/>
    </source>
</evidence>
<dbReference type="Pfam" id="PF00440">
    <property type="entry name" value="TetR_N"/>
    <property type="match status" value="1"/>
</dbReference>
<dbReference type="InterPro" id="IPR041474">
    <property type="entry name" value="NicS_C"/>
</dbReference>
<dbReference type="AlphaFoldDB" id="A0A849L7D6"/>
<evidence type="ECO:0000259" key="3">
    <source>
        <dbReference type="PROSITE" id="PS50977"/>
    </source>
</evidence>
<proteinExistence type="predicted"/>
<dbReference type="PANTHER" id="PTHR30328:SF54">
    <property type="entry name" value="HTH-TYPE TRANSCRIPTIONAL REPRESSOR SCO4008"/>
    <property type="match status" value="1"/>
</dbReference>
<dbReference type="SUPFAM" id="SSF46689">
    <property type="entry name" value="Homeodomain-like"/>
    <property type="match status" value="1"/>
</dbReference>
<evidence type="ECO:0000313" key="4">
    <source>
        <dbReference type="EMBL" id="NNU81971.1"/>
    </source>
</evidence>
<dbReference type="Gene3D" id="1.10.357.10">
    <property type="entry name" value="Tetracycline Repressor, domain 2"/>
    <property type="match status" value="1"/>
</dbReference>
<dbReference type="InterPro" id="IPR009057">
    <property type="entry name" value="Homeodomain-like_sf"/>
</dbReference>
<dbReference type="EMBL" id="JABFBC010000004">
    <property type="protein sequence ID" value="NNU81971.1"/>
    <property type="molecule type" value="Genomic_DNA"/>
</dbReference>
<feature type="domain" description="HTH tetR-type" evidence="3">
    <location>
        <begin position="16"/>
        <end position="76"/>
    </location>
</feature>
<dbReference type="PRINTS" id="PR00455">
    <property type="entry name" value="HTHTETR"/>
</dbReference>